<keyword evidence="2" id="KW-1185">Reference proteome</keyword>
<gene>
    <name evidence="1" type="ORF">PDIGIT_LOCUS10675</name>
</gene>
<protein>
    <submittedName>
        <fullName evidence="1">Uncharacterized protein</fullName>
    </submittedName>
</protein>
<dbReference type="Proteomes" id="UP001152607">
    <property type="component" value="Unassembled WGS sequence"/>
</dbReference>
<comment type="caution">
    <text evidence="1">The sequence shown here is derived from an EMBL/GenBank/DDBJ whole genome shotgun (WGS) entry which is preliminary data.</text>
</comment>
<dbReference type="AlphaFoldDB" id="A0A9W4UMV3"/>
<reference evidence="1" key="1">
    <citation type="submission" date="2023-01" db="EMBL/GenBank/DDBJ databases">
        <authorList>
            <person name="Van Ghelder C."/>
            <person name="Rancurel C."/>
        </authorList>
    </citation>
    <scope>NUCLEOTIDE SEQUENCE</scope>
    <source>
        <strain evidence="1">CNCM I-4278</strain>
    </source>
</reference>
<proteinExistence type="predicted"/>
<organism evidence="1 2">
    <name type="scientific">Periconia digitata</name>
    <dbReference type="NCBI Taxonomy" id="1303443"/>
    <lineage>
        <taxon>Eukaryota</taxon>
        <taxon>Fungi</taxon>
        <taxon>Dikarya</taxon>
        <taxon>Ascomycota</taxon>
        <taxon>Pezizomycotina</taxon>
        <taxon>Dothideomycetes</taxon>
        <taxon>Pleosporomycetidae</taxon>
        <taxon>Pleosporales</taxon>
        <taxon>Massarineae</taxon>
        <taxon>Periconiaceae</taxon>
        <taxon>Periconia</taxon>
    </lineage>
</organism>
<dbReference type="EMBL" id="CAOQHR010000007">
    <property type="protein sequence ID" value="CAI6337562.1"/>
    <property type="molecule type" value="Genomic_DNA"/>
</dbReference>
<sequence length="62" mass="7095">MAAISILSQSPTTECCIIIHVLHSLWMCFVDSPNTYTMSWMPQHVHHIGLATIDRNVFVQRI</sequence>
<evidence type="ECO:0000313" key="2">
    <source>
        <dbReference type="Proteomes" id="UP001152607"/>
    </source>
</evidence>
<evidence type="ECO:0000313" key="1">
    <source>
        <dbReference type="EMBL" id="CAI6337562.1"/>
    </source>
</evidence>
<name>A0A9W4UMV3_9PLEO</name>
<accession>A0A9W4UMV3</accession>